<sequence length="27" mass="3122">QPLSNTQRLAQAMWPGFKDTNSDEEEE</sequence>
<keyword evidence="3" id="KW-1185">Reference proteome</keyword>
<dbReference type="AlphaFoldDB" id="A0A391P5E8"/>
<organism evidence="2 3">
    <name type="scientific">Kipferlia bialata</name>
    <dbReference type="NCBI Taxonomy" id="797122"/>
    <lineage>
        <taxon>Eukaryota</taxon>
        <taxon>Metamonada</taxon>
        <taxon>Carpediemonas-like organisms</taxon>
        <taxon>Kipferlia</taxon>
    </lineage>
</organism>
<feature type="region of interest" description="Disordered" evidence="1">
    <location>
        <begin position="1"/>
        <end position="27"/>
    </location>
</feature>
<comment type="caution">
    <text evidence="2">The sequence shown here is derived from an EMBL/GenBank/DDBJ whole genome shotgun (WGS) entry which is preliminary data.</text>
</comment>
<accession>A0A391P5E8</accession>
<reference evidence="2 3" key="1">
    <citation type="journal article" date="2018" name="PLoS ONE">
        <title>The draft genome of Kipferlia bialata reveals reductive genome evolution in fornicate parasites.</title>
        <authorList>
            <person name="Tanifuji G."/>
            <person name="Takabayashi S."/>
            <person name="Kume K."/>
            <person name="Takagi M."/>
            <person name="Nakayama T."/>
            <person name="Kamikawa R."/>
            <person name="Inagaki Y."/>
            <person name="Hashimoto T."/>
        </authorList>
    </citation>
    <scope>NUCLEOTIDE SEQUENCE [LARGE SCALE GENOMIC DNA]</scope>
    <source>
        <strain evidence="2">NY0173</strain>
    </source>
</reference>
<gene>
    <name evidence="2" type="ORF">KIPB_009771</name>
</gene>
<feature type="non-terminal residue" evidence="2">
    <location>
        <position position="1"/>
    </location>
</feature>
<protein>
    <submittedName>
        <fullName evidence="2">Uncharacterized protein</fullName>
    </submittedName>
</protein>
<name>A0A391P5E8_9EUKA</name>
<evidence type="ECO:0000256" key="1">
    <source>
        <dbReference type="SAM" id="MobiDB-lite"/>
    </source>
</evidence>
<evidence type="ECO:0000313" key="3">
    <source>
        <dbReference type="Proteomes" id="UP000265618"/>
    </source>
</evidence>
<dbReference type="EMBL" id="BDIP01003417">
    <property type="protein sequence ID" value="GCA63412.1"/>
    <property type="molecule type" value="Genomic_DNA"/>
</dbReference>
<evidence type="ECO:0000313" key="2">
    <source>
        <dbReference type="EMBL" id="GCA63412.1"/>
    </source>
</evidence>
<dbReference type="Proteomes" id="UP000265618">
    <property type="component" value="Unassembled WGS sequence"/>
</dbReference>
<proteinExistence type="predicted"/>